<dbReference type="AlphaFoldDB" id="A0A918HAZ3"/>
<name>A0A918HAZ3_9ACTN</name>
<gene>
    <name evidence="1" type="ORF">GCM10014713_47700</name>
</gene>
<organism evidence="1 2">
    <name type="scientific">Streptomyces purpureus</name>
    <dbReference type="NCBI Taxonomy" id="1951"/>
    <lineage>
        <taxon>Bacteria</taxon>
        <taxon>Bacillati</taxon>
        <taxon>Actinomycetota</taxon>
        <taxon>Actinomycetes</taxon>
        <taxon>Kitasatosporales</taxon>
        <taxon>Streptomycetaceae</taxon>
        <taxon>Streptomyces</taxon>
    </lineage>
</organism>
<evidence type="ECO:0000313" key="2">
    <source>
        <dbReference type="Proteomes" id="UP000619486"/>
    </source>
</evidence>
<dbReference type="Proteomes" id="UP000619486">
    <property type="component" value="Unassembled WGS sequence"/>
</dbReference>
<dbReference type="RefSeq" id="WP_189203607.1">
    <property type="nucleotide sequence ID" value="NZ_BMQQ01000020.1"/>
</dbReference>
<keyword evidence="2" id="KW-1185">Reference proteome</keyword>
<sequence length="52" mass="5848">MQEQDTTVFWEPYEKGYASRLTQPFGGKVHIPAPFDCELDTSDFEPAPAQGD</sequence>
<dbReference type="EMBL" id="BMQQ01000020">
    <property type="protein sequence ID" value="GGT47983.1"/>
    <property type="molecule type" value="Genomic_DNA"/>
</dbReference>
<comment type="caution">
    <text evidence="1">The sequence shown here is derived from an EMBL/GenBank/DDBJ whole genome shotgun (WGS) entry which is preliminary data.</text>
</comment>
<evidence type="ECO:0000313" key="1">
    <source>
        <dbReference type="EMBL" id="GGT47983.1"/>
    </source>
</evidence>
<reference evidence="1" key="2">
    <citation type="submission" date="2020-09" db="EMBL/GenBank/DDBJ databases">
        <authorList>
            <person name="Sun Q."/>
            <person name="Ohkuma M."/>
        </authorList>
    </citation>
    <scope>NUCLEOTIDE SEQUENCE</scope>
    <source>
        <strain evidence="1">JCM 3172</strain>
    </source>
</reference>
<accession>A0A918HAZ3</accession>
<reference evidence="1" key="1">
    <citation type="journal article" date="2014" name="Int. J. Syst. Evol. Microbiol.">
        <title>Complete genome sequence of Corynebacterium casei LMG S-19264T (=DSM 44701T), isolated from a smear-ripened cheese.</title>
        <authorList>
            <consortium name="US DOE Joint Genome Institute (JGI-PGF)"/>
            <person name="Walter F."/>
            <person name="Albersmeier A."/>
            <person name="Kalinowski J."/>
            <person name="Ruckert C."/>
        </authorList>
    </citation>
    <scope>NUCLEOTIDE SEQUENCE</scope>
    <source>
        <strain evidence="1">JCM 3172</strain>
    </source>
</reference>
<proteinExistence type="predicted"/>
<protein>
    <submittedName>
        <fullName evidence="1">Uncharacterized protein</fullName>
    </submittedName>
</protein>